<dbReference type="RefSeq" id="WP_254269126.1">
    <property type="nucleotide sequence ID" value="NZ_CP100400.1"/>
</dbReference>
<keyword evidence="7 10" id="KW-1133">Transmembrane helix</keyword>
<dbReference type="AlphaFoldDB" id="A0ABD5Q3Y3"/>
<evidence type="ECO:0000256" key="5">
    <source>
        <dbReference type="ARBA" id="ARBA00022692"/>
    </source>
</evidence>
<reference evidence="11 12" key="1">
    <citation type="journal article" date="2019" name="Int. J. Syst. Evol. Microbiol.">
        <title>The Global Catalogue of Microorganisms (GCM) 10K type strain sequencing project: providing services to taxonomists for standard genome sequencing and annotation.</title>
        <authorList>
            <consortium name="The Broad Institute Genomics Platform"/>
            <consortium name="The Broad Institute Genome Sequencing Center for Infectious Disease"/>
            <person name="Wu L."/>
            <person name="Ma J."/>
        </authorList>
    </citation>
    <scope>NUCLEOTIDE SEQUENCE [LARGE SCALE GENOMIC DNA]</scope>
    <source>
        <strain evidence="11 12">XZYJ18</strain>
    </source>
</reference>
<keyword evidence="3" id="KW-1003">Cell membrane</keyword>
<dbReference type="InterPro" id="IPR001851">
    <property type="entry name" value="ABC_transp_permease"/>
</dbReference>
<dbReference type="GO" id="GO:0006865">
    <property type="term" value="P:amino acid transport"/>
    <property type="evidence" value="ECO:0007669"/>
    <property type="project" value="UniProtKB-KW"/>
</dbReference>
<evidence type="ECO:0000256" key="6">
    <source>
        <dbReference type="ARBA" id="ARBA00022970"/>
    </source>
</evidence>
<dbReference type="Proteomes" id="UP001595945">
    <property type="component" value="Unassembled WGS sequence"/>
</dbReference>
<evidence type="ECO:0000313" key="11">
    <source>
        <dbReference type="EMBL" id="MFC4825177.1"/>
    </source>
</evidence>
<feature type="transmembrane region" description="Helical" evidence="10">
    <location>
        <begin position="446"/>
        <end position="473"/>
    </location>
</feature>
<keyword evidence="8 10" id="KW-0472">Membrane</keyword>
<evidence type="ECO:0000313" key="12">
    <source>
        <dbReference type="Proteomes" id="UP001595945"/>
    </source>
</evidence>
<dbReference type="Pfam" id="PF02653">
    <property type="entry name" value="BPD_transp_2"/>
    <property type="match status" value="2"/>
</dbReference>
<feature type="transmembrane region" description="Helical" evidence="10">
    <location>
        <begin position="77"/>
        <end position="106"/>
    </location>
</feature>
<evidence type="ECO:0000256" key="1">
    <source>
        <dbReference type="ARBA" id="ARBA00004651"/>
    </source>
</evidence>
<evidence type="ECO:0000256" key="2">
    <source>
        <dbReference type="ARBA" id="ARBA00022448"/>
    </source>
</evidence>
<feature type="transmembrane region" description="Helical" evidence="10">
    <location>
        <begin position="380"/>
        <end position="404"/>
    </location>
</feature>
<dbReference type="PANTHER" id="PTHR11795">
    <property type="entry name" value="BRANCHED-CHAIN AMINO ACID TRANSPORT SYSTEM PERMEASE PROTEIN LIVH"/>
    <property type="match status" value="1"/>
</dbReference>
<dbReference type="InterPro" id="IPR052157">
    <property type="entry name" value="BCAA_transport_permease"/>
</dbReference>
<feature type="transmembrane region" description="Helical" evidence="10">
    <location>
        <begin position="332"/>
        <end position="351"/>
    </location>
</feature>
<comment type="caution">
    <text evidence="11">The sequence shown here is derived from an EMBL/GenBank/DDBJ whole genome shotgun (WGS) entry which is preliminary data.</text>
</comment>
<feature type="transmembrane region" description="Helical" evidence="10">
    <location>
        <begin position="173"/>
        <end position="192"/>
    </location>
</feature>
<comment type="subcellular location">
    <subcellularLocation>
        <location evidence="1">Cell membrane</location>
        <topology evidence="1">Multi-pass membrane protein</topology>
    </subcellularLocation>
</comment>
<keyword evidence="5 10" id="KW-0812">Transmembrane</keyword>
<feature type="transmembrane region" description="Helical" evidence="10">
    <location>
        <begin position="410"/>
        <end position="434"/>
    </location>
</feature>
<keyword evidence="2" id="KW-0813">Transport</keyword>
<evidence type="ECO:0000256" key="9">
    <source>
        <dbReference type="ARBA" id="ARBA00037998"/>
    </source>
</evidence>
<comment type="similarity">
    <text evidence="9">Belongs to the binding-protein-dependent transport system permease family. LivHM subfamily.</text>
</comment>
<evidence type="ECO:0000256" key="7">
    <source>
        <dbReference type="ARBA" id="ARBA00022989"/>
    </source>
</evidence>
<evidence type="ECO:0000256" key="3">
    <source>
        <dbReference type="ARBA" id="ARBA00022475"/>
    </source>
</evidence>
<dbReference type="PANTHER" id="PTHR11795:SF371">
    <property type="entry name" value="HIGH-AFFINITY BRANCHED-CHAIN AMINO ACID TRANSPORT SYSTEM PERMEASE PROTEIN LIVH"/>
    <property type="match status" value="1"/>
</dbReference>
<dbReference type="GeneID" id="73044112"/>
<feature type="transmembrane region" description="Helical" evidence="10">
    <location>
        <begin position="294"/>
        <end position="312"/>
    </location>
</feature>
<feature type="transmembrane region" description="Helical" evidence="10">
    <location>
        <begin position="253"/>
        <end position="274"/>
    </location>
</feature>
<protein>
    <submittedName>
        <fullName evidence="11">Branched-chain amino acid ABC transporter permease</fullName>
    </submittedName>
</protein>
<keyword evidence="6" id="KW-0029">Amino-acid transport</keyword>
<evidence type="ECO:0000256" key="4">
    <source>
        <dbReference type="ARBA" id="ARBA00022519"/>
    </source>
</evidence>
<feature type="transmembrane region" description="Helical" evidence="10">
    <location>
        <begin position="142"/>
        <end position="161"/>
    </location>
</feature>
<proteinExistence type="inferred from homology"/>
<evidence type="ECO:0000256" key="10">
    <source>
        <dbReference type="SAM" id="Phobius"/>
    </source>
</evidence>
<sequence>MPPSTGLANAVVTGLVTGSIVALGAIGLALVYNIAEVPNFAHGELLMLGAYMALFVNKPATVPVFELLTQVDAARELTALGFAVLFVLSAGSALASVYLLGGTPALKGSWWPGDPSPALALGVHAVAAAALGVVVSLGFPSIWAGLLLSALVLAWVAPFLEKVIFQKFRAKDASLATMLIVTLGLSFVLRFGTQAFYGGEVRTYVVPQVGSVFGYDVGLSAAKFFDLYVTGNGLTMHVIDTGPSPAQPMFTAAYSWFAVVALVALTLGVAFAVYRWRSGGAEGYGTAHTVGPRFSAAIASIATFVALLFLLAGGGSVPESSSFATRIRLSLMRASVIFIAVGMMALLHFLLQETKLGKAMRASSDNIDLAKITGINTDRVMMATWIIAGAFAAVGGVMLGVLFSQLTVNMGFFLLLPMFAGVILGGLQSVYGAILGSYIVGLSMDVGIYAIPGIGSTYRIPIAFAILFVVLLVKPEGITGGT</sequence>
<keyword evidence="4" id="KW-0997">Cell inner membrane</keyword>
<dbReference type="EMBL" id="JBHSHT010000002">
    <property type="protein sequence ID" value="MFC4825177.1"/>
    <property type="molecule type" value="Genomic_DNA"/>
</dbReference>
<feature type="transmembrane region" description="Helical" evidence="10">
    <location>
        <begin position="118"/>
        <end position="136"/>
    </location>
</feature>
<name>A0ABD5Q3Y3_9EURY</name>
<keyword evidence="12" id="KW-1185">Reference proteome</keyword>
<dbReference type="CDD" id="cd06582">
    <property type="entry name" value="TM_PBP1_LivH_like"/>
    <property type="match status" value="1"/>
</dbReference>
<organism evidence="11 12">
    <name type="scientific">Halorussus aquaticus</name>
    <dbReference type="NCBI Taxonomy" id="2953748"/>
    <lineage>
        <taxon>Archaea</taxon>
        <taxon>Methanobacteriati</taxon>
        <taxon>Methanobacteriota</taxon>
        <taxon>Stenosarchaea group</taxon>
        <taxon>Halobacteria</taxon>
        <taxon>Halobacteriales</taxon>
        <taxon>Haladaptataceae</taxon>
        <taxon>Halorussus</taxon>
    </lineage>
</organism>
<gene>
    <name evidence="11" type="ORF">ACFO9K_13010</name>
</gene>
<evidence type="ECO:0000256" key="8">
    <source>
        <dbReference type="ARBA" id="ARBA00023136"/>
    </source>
</evidence>
<dbReference type="GO" id="GO:0005886">
    <property type="term" value="C:plasma membrane"/>
    <property type="evidence" value="ECO:0007669"/>
    <property type="project" value="UniProtKB-SubCell"/>
</dbReference>
<feature type="transmembrane region" description="Helical" evidence="10">
    <location>
        <begin position="6"/>
        <end position="33"/>
    </location>
</feature>
<accession>A0ABD5Q3Y3</accession>